<dbReference type="Pfam" id="PF02656">
    <property type="entry name" value="DUF202"/>
    <property type="match status" value="1"/>
</dbReference>
<sequence>MSNIQRGSEEAATDSESQPSNSIKNRNHNESAPEPLEVDTTLNSEENAHRANAWEPPSLFRTLTQQQRDDAHKKFIEQQSKPTRTIWHGLYDSYAKVSTSKILENKSSVARDHLANERTFLAWVRTSLSLITVGVAITQLFQLNSTQPNARQIGRAFGATFVLFSITFLYFANARYFHSQHAMIKGQFPASRGAVILGSSLLLAALVAMFAIILAS</sequence>
<dbReference type="GeneID" id="75918297"/>
<dbReference type="PANTHER" id="PTHR34187:SF2">
    <property type="entry name" value="DUF202 DOMAIN-CONTAINING PROTEIN"/>
    <property type="match status" value="1"/>
</dbReference>
<evidence type="ECO:0000256" key="2">
    <source>
        <dbReference type="ARBA" id="ARBA00022475"/>
    </source>
</evidence>
<evidence type="ECO:0000256" key="4">
    <source>
        <dbReference type="ARBA" id="ARBA00022989"/>
    </source>
</evidence>
<feature type="transmembrane region" description="Helical" evidence="7">
    <location>
        <begin position="193"/>
        <end position="215"/>
    </location>
</feature>
<evidence type="ECO:0000313" key="10">
    <source>
        <dbReference type="Proteomes" id="UP001206595"/>
    </source>
</evidence>
<evidence type="ECO:0000256" key="5">
    <source>
        <dbReference type="ARBA" id="ARBA00023136"/>
    </source>
</evidence>
<evidence type="ECO:0000256" key="3">
    <source>
        <dbReference type="ARBA" id="ARBA00022692"/>
    </source>
</evidence>
<dbReference type="InterPro" id="IPR052053">
    <property type="entry name" value="IM_YidH-like"/>
</dbReference>
<dbReference type="AlphaFoldDB" id="A0AAD5HEI2"/>
<keyword evidence="10" id="KW-1185">Reference proteome</keyword>
<keyword evidence="4 7" id="KW-1133">Transmembrane helix</keyword>
<keyword evidence="3 7" id="KW-0812">Transmembrane</keyword>
<dbReference type="PANTHER" id="PTHR34187">
    <property type="entry name" value="FGR18P"/>
    <property type="match status" value="1"/>
</dbReference>
<dbReference type="EMBL" id="MU620906">
    <property type="protein sequence ID" value="KAI8581357.1"/>
    <property type="molecule type" value="Genomic_DNA"/>
</dbReference>
<dbReference type="RefSeq" id="XP_051446361.1">
    <property type="nucleotide sequence ID" value="XM_051592955.1"/>
</dbReference>
<evidence type="ECO:0000256" key="6">
    <source>
        <dbReference type="SAM" id="MobiDB-lite"/>
    </source>
</evidence>
<comment type="caution">
    <text evidence="9">The sequence shown here is derived from an EMBL/GenBank/DDBJ whole genome shotgun (WGS) entry which is preliminary data.</text>
</comment>
<dbReference type="GO" id="GO:0005886">
    <property type="term" value="C:plasma membrane"/>
    <property type="evidence" value="ECO:0007669"/>
    <property type="project" value="UniProtKB-SubCell"/>
</dbReference>
<proteinExistence type="predicted"/>
<feature type="compositionally biased region" description="Polar residues" evidence="6">
    <location>
        <begin position="14"/>
        <end position="24"/>
    </location>
</feature>
<dbReference type="InterPro" id="IPR003807">
    <property type="entry name" value="DUF202"/>
</dbReference>
<feature type="transmembrane region" description="Helical" evidence="7">
    <location>
        <begin position="153"/>
        <end position="172"/>
    </location>
</feature>
<comment type="subcellular location">
    <subcellularLocation>
        <location evidence="1">Cell membrane</location>
        <topology evidence="1">Multi-pass membrane protein</topology>
    </subcellularLocation>
</comment>
<accession>A0AAD5HEI2</accession>
<keyword evidence="5 7" id="KW-0472">Membrane</keyword>
<evidence type="ECO:0000256" key="1">
    <source>
        <dbReference type="ARBA" id="ARBA00004651"/>
    </source>
</evidence>
<feature type="transmembrane region" description="Helical" evidence="7">
    <location>
        <begin position="120"/>
        <end position="141"/>
    </location>
</feature>
<gene>
    <name evidence="9" type="ORF">K450DRAFT_270221</name>
</gene>
<name>A0AAD5HEI2_UMBRA</name>
<dbReference type="Proteomes" id="UP001206595">
    <property type="component" value="Unassembled WGS sequence"/>
</dbReference>
<organism evidence="9 10">
    <name type="scientific">Umbelopsis ramanniana AG</name>
    <dbReference type="NCBI Taxonomy" id="1314678"/>
    <lineage>
        <taxon>Eukaryota</taxon>
        <taxon>Fungi</taxon>
        <taxon>Fungi incertae sedis</taxon>
        <taxon>Mucoromycota</taxon>
        <taxon>Mucoromycotina</taxon>
        <taxon>Umbelopsidomycetes</taxon>
        <taxon>Umbelopsidales</taxon>
        <taxon>Umbelopsidaceae</taxon>
        <taxon>Umbelopsis</taxon>
    </lineage>
</organism>
<reference evidence="9" key="1">
    <citation type="submission" date="2021-06" db="EMBL/GenBank/DDBJ databases">
        <authorList>
            <consortium name="DOE Joint Genome Institute"/>
            <person name="Mondo S.J."/>
            <person name="Amses K.R."/>
            <person name="Simmons D.R."/>
            <person name="Longcore J.E."/>
            <person name="Seto K."/>
            <person name="Alves G.H."/>
            <person name="Bonds A.E."/>
            <person name="Quandt C.A."/>
            <person name="Davis W.J."/>
            <person name="Chang Y."/>
            <person name="Letcher P.M."/>
            <person name="Powell M.J."/>
            <person name="Kuo A."/>
            <person name="Labutti K."/>
            <person name="Pangilinan J."/>
            <person name="Andreopoulos W."/>
            <person name="Tritt A."/>
            <person name="Riley R."/>
            <person name="Hundley H."/>
            <person name="Johnson J."/>
            <person name="Lipzen A."/>
            <person name="Barry K."/>
            <person name="Berbee M.L."/>
            <person name="Buchler N.E."/>
            <person name="Grigoriev I.V."/>
            <person name="Spatafora J.W."/>
            <person name="Stajich J.E."/>
            <person name="James T.Y."/>
        </authorList>
    </citation>
    <scope>NUCLEOTIDE SEQUENCE</scope>
    <source>
        <strain evidence="9">AG</strain>
    </source>
</reference>
<evidence type="ECO:0000256" key="7">
    <source>
        <dbReference type="SAM" id="Phobius"/>
    </source>
</evidence>
<evidence type="ECO:0000313" key="9">
    <source>
        <dbReference type="EMBL" id="KAI8581357.1"/>
    </source>
</evidence>
<evidence type="ECO:0000259" key="8">
    <source>
        <dbReference type="Pfam" id="PF02656"/>
    </source>
</evidence>
<keyword evidence="2" id="KW-1003">Cell membrane</keyword>
<feature type="domain" description="DUF202" evidence="8">
    <location>
        <begin position="111"/>
        <end position="182"/>
    </location>
</feature>
<protein>
    <recommendedName>
        <fullName evidence="8">DUF202 domain-containing protein</fullName>
    </recommendedName>
</protein>
<feature type="region of interest" description="Disordered" evidence="6">
    <location>
        <begin position="1"/>
        <end position="43"/>
    </location>
</feature>
<reference evidence="9" key="2">
    <citation type="journal article" date="2022" name="Proc. Natl. Acad. Sci. U.S.A.">
        <title>Diploid-dominant life cycles characterize the early evolution of Fungi.</title>
        <authorList>
            <person name="Amses K.R."/>
            <person name="Simmons D.R."/>
            <person name="Longcore J.E."/>
            <person name="Mondo S.J."/>
            <person name="Seto K."/>
            <person name="Jeronimo G.H."/>
            <person name="Bonds A.E."/>
            <person name="Quandt C.A."/>
            <person name="Davis W.J."/>
            <person name="Chang Y."/>
            <person name="Federici B.A."/>
            <person name="Kuo A."/>
            <person name="LaButti K."/>
            <person name="Pangilinan J."/>
            <person name="Andreopoulos W."/>
            <person name="Tritt A."/>
            <person name="Riley R."/>
            <person name="Hundley H."/>
            <person name="Johnson J."/>
            <person name="Lipzen A."/>
            <person name="Barry K."/>
            <person name="Lang B.F."/>
            <person name="Cuomo C.A."/>
            <person name="Buchler N.E."/>
            <person name="Grigoriev I.V."/>
            <person name="Spatafora J.W."/>
            <person name="Stajich J.E."/>
            <person name="James T.Y."/>
        </authorList>
    </citation>
    <scope>NUCLEOTIDE SEQUENCE</scope>
    <source>
        <strain evidence="9">AG</strain>
    </source>
</reference>